<feature type="transmembrane region" description="Helical" evidence="6">
    <location>
        <begin position="382"/>
        <end position="403"/>
    </location>
</feature>
<evidence type="ECO:0000256" key="3">
    <source>
        <dbReference type="ARBA" id="ARBA00022692"/>
    </source>
</evidence>
<feature type="transmembrane region" description="Helical" evidence="6">
    <location>
        <begin position="243"/>
        <end position="268"/>
    </location>
</feature>
<keyword evidence="8" id="KW-1185">Reference proteome</keyword>
<dbReference type="PANTHER" id="PTHR30250:SF11">
    <property type="entry name" value="O-ANTIGEN TRANSPORTER-RELATED"/>
    <property type="match status" value="1"/>
</dbReference>
<feature type="transmembrane region" description="Helical" evidence="6">
    <location>
        <begin position="169"/>
        <end position="191"/>
    </location>
</feature>
<dbReference type="InterPro" id="IPR002797">
    <property type="entry name" value="Polysacc_synth"/>
</dbReference>
<dbReference type="Proteomes" id="UP000218785">
    <property type="component" value="Chromosome"/>
</dbReference>
<dbReference type="InterPro" id="IPR050833">
    <property type="entry name" value="Poly_Biosynth_Transport"/>
</dbReference>
<dbReference type="AlphaFoldDB" id="A0A1Z4MSM8"/>
<accession>A0A1Z4MSM8</accession>
<feature type="transmembrane region" description="Helical" evidence="6">
    <location>
        <begin position="111"/>
        <end position="131"/>
    </location>
</feature>
<dbReference type="EMBL" id="AP018248">
    <property type="protein sequence ID" value="BAY96478.1"/>
    <property type="molecule type" value="Genomic_DNA"/>
</dbReference>
<feature type="transmembrane region" description="Helical" evidence="6">
    <location>
        <begin position="212"/>
        <end position="237"/>
    </location>
</feature>
<evidence type="ECO:0000256" key="1">
    <source>
        <dbReference type="ARBA" id="ARBA00004651"/>
    </source>
</evidence>
<dbReference type="PANTHER" id="PTHR30250">
    <property type="entry name" value="PST FAMILY PREDICTED COLANIC ACID TRANSPORTER"/>
    <property type="match status" value="1"/>
</dbReference>
<gene>
    <name evidence="7" type="ORF">NIES37_04110</name>
</gene>
<feature type="transmembrane region" description="Helical" evidence="6">
    <location>
        <begin position="78"/>
        <end position="105"/>
    </location>
</feature>
<keyword evidence="4 6" id="KW-1133">Transmembrane helix</keyword>
<evidence type="ECO:0000313" key="7">
    <source>
        <dbReference type="EMBL" id="BAY96478.1"/>
    </source>
</evidence>
<evidence type="ECO:0000256" key="6">
    <source>
        <dbReference type="SAM" id="Phobius"/>
    </source>
</evidence>
<evidence type="ECO:0000256" key="4">
    <source>
        <dbReference type="ARBA" id="ARBA00022989"/>
    </source>
</evidence>
<reference evidence="7 8" key="1">
    <citation type="submission" date="2017-06" db="EMBL/GenBank/DDBJ databases">
        <title>Genome sequencing of cyanobaciteial culture collection at National Institute for Environmental Studies (NIES).</title>
        <authorList>
            <person name="Hirose Y."/>
            <person name="Shimura Y."/>
            <person name="Fujisawa T."/>
            <person name="Nakamura Y."/>
            <person name="Kawachi M."/>
        </authorList>
    </citation>
    <scope>NUCLEOTIDE SEQUENCE [LARGE SCALE GENOMIC DNA]</scope>
    <source>
        <strain evidence="7 8">NIES-37</strain>
    </source>
</reference>
<organism evidence="7 8">
    <name type="scientific">Tolypothrix tenuis PCC 7101</name>
    <dbReference type="NCBI Taxonomy" id="231146"/>
    <lineage>
        <taxon>Bacteria</taxon>
        <taxon>Bacillati</taxon>
        <taxon>Cyanobacteriota</taxon>
        <taxon>Cyanophyceae</taxon>
        <taxon>Nostocales</taxon>
        <taxon>Tolypothrichaceae</taxon>
        <taxon>Tolypothrix</taxon>
    </lineage>
</organism>
<keyword evidence="5 6" id="KW-0472">Membrane</keyword>
<feature type="transmembrane region" description="Helical" evidence="6">
    <location>
        <begin position="143"/>
        <end position="163"/>
    </location>
</feature>
<feature type="transmembrane region" description="Helical" evidence="6">
    <location>
        <begin position="35"/>
        <end position="57"/>
    </location>
</feature>
<comment type="subcellular location">
    <subcellularLocation>
        <location evidence="1">Cell membrane</location>
        <topology evidence="1">Multi-pass membrane protein</topology>
    </subcellularLocation>
</comment>
<proteinExistence type="predicted"/>
<dbReference type="KEGG" id="ttq:NIES37_04110"/>
<evidence type="ECO:0000313" key="8">
    <source>
        <dbReference type="Proteomes" id="UP000218785"/>
    </source>
</evidence>
<dbReference type="Pfam" id="PF01943">
    <property type="entry name" value="Polysacc_synt"/>
    <property type="match status" value="1"/>
</dbReference>
<protein>
    <submittedName>
        <fullName evidence="7">Polysaccharide biosynthesis protein</fullName>
    </submittedName>
</protein>
<feature type="transmembrane region" description="Helical" evidence="6">
    <location>
        <begin position="415"/>
        <end position="434"/>
    </location>
</feature>
<feature type="transmembrane region" description="Helical" evidence="6">
    <location>
        <begin position="356"/>
        <end position="376"/>
    </location>
</feature>
<feature type="transmembrane region" description="Helical" evidence="6">
    <location>
        <begin position="289"/>
        <end position="307"/>
    </location>
</feature>
<feature type="transmembrane region" description="Helical" evidence="6">
    <location>
        <begin position="327"/>
        <end position="349"/>
    </location>
</feature>
<dbReference type="RefSeq" id="WP_096573693.1">
    <property type="nucleotide sequence ID" value="NZ_CAWNJS010000001.1"/>
</dbReference>
<evidence type="ECO:0000256" key="2">
    <source>
        <dbReference type="ARBA" id="ARBA00022475"/>
    </source>
</evidence>
<keyword evidence="3 6" id="KW-0812">Transmembrane</keyword>
<dbReference type="GO" id="GO:0005886">
    <property type="term" value="C:plasma membrane"/>
    <property type="evidence" value="ECO:0007669"/>
    <property type="project" value="UniProtKB-SubCell"/>
</dbReference>
<evidence type="ECO:0000256" key="5">
    <source>
        <dbReference type="ARBA" id="ARBA00023136"/>
    </source>
</evidence>
<keyword evidence="2" id="KW-1003">Cell membrane</keyword>
<feature type="transmembrane region" description="Helical" evidence="6">
    <location>
        <begin position="440"/>
        <end position="460"/>
    </location>
</feature>
<name>A0A1Z4MSM8_9CYAN</name>
<sequence length="477" mass="53435">MGQTKVLINSLSLLINRLAQGVTTFVLSAAIARNLGAYALGQYLLAISYYYIFVNLASQGLKTLFTRELSRSPEETPVYLVSGTLLQLILSFIGYLGLVVWVFLLPYSADTSIVCYVMGLAILPFALSNITEAIFQAQEKMHLITISTVPIYIMRLLVMLWVMQMRYGVVHIAGILVISELLITIIQWILLTRMIQPQWQIRRDFIFNTIKAARTFFALEGVGIIAGKLDVLILSLLGNEFLIGLYGAVTQLMQPFYIVANSANMAAFPRMSKAVYLGKEEQRESTENIIELLLCMGLPFALGLWFFGKDLLLFVYKDQSFLQADTILHLISLGIIAGTFSKALSYLLIANGLEKFNLLEVALTSTVGGLAGIVFISQYKLLGAALMGLVMSLVNFSLYMYVTYRRLFSLRLWNVLRRPLLITFLMLIVFLLLEKLNLDFLVILITSICAYGLLMGSMTVQQLGGIHKIRQKIFKEG</sequence>